<dbReference type="InParanoid" id="E3NAQ1"/>
<accession>E3NAQ1</accession>
<feature type="transmembrane region" description="Helical" evidence="1">
    <location>
        <begin position="173"/>
        <end position="193"/>
    </location>
</feature>
<dbReference type="RefSeq" id="XP_003094523.2">
    <property type="nucleotide sequence ID" value="XM_003094475.2"/>
</dbReference>
<dbReference type="Proteomes" id="UP000008281">
    <property type="component" value="Unassembled WGS sequence"/>
</dbReference>
<dbReference type="KEGG" id="crq:GCK72_025073"/>
<evidence type="ECO:0000313" key="2">
    <source>
        <dbReference type="EMBL" id="EFO91276.1"/>
    </source>
</evidence>
<sequence length="194" mass="22110">MQPEFSSVPDLQRFSFSKIEITLHTSEDPTYWILIVKVKFTNYVPRHWNLYTASFSNIAFSSRVDMDTLRTCHTFIIIFDNLITLVCFIVPEYTLLFQVSWTREKFLKILEFLTTDLLGGDTNTPQDSLSDCGLADDCLKTGNGTIVGILEKLQLKTTDVPETILDEDDPESALYTFVTVVLFGFVSYVFSVIS</sequence>
<evidence type="ECO:0000256" key="1">
    <source>
        <dbReference type="SAM" id="Phobius"/>
    </source>
</evidence>
<protein>
    <submittedName>
        <fullName evidence="2">Uncharacterized protein</fullName>
    </submittedName>
</protein>
<keyword evidence="3" id="KW-1185">Reference proteome</keyword>
<evidence type="ECO:0000313" key="3">
    <source>
        <dbReference type="Proteomes" id="UP000008281"/>
    </source>
</evidence>
<gene>
    <name evidence="2" type="ORF">CRE_04268</name>
</gene>
<dbReference type="OrthoDB" id="10626466at2759"/>
<organism evidence="3">
    <name type="scientific">Caenorhabditis remanei</name>
    <name type="common">Caenorhabditis vulgaris</name>
    <dbReference type="NCBI Taxonomy" id="31234"/>
    <lineage>
        <taxon>Eukaryota</taxon>
        <taxon>Metazoa</taxon>
        <taxon>Ecdysozoa</taxon>
        <taxon>Nematoda</taxon>
        <taxon>Chromadorea</taxon>
        <taxon>Rhabditida</taxon>
        <taxon>Rhabditina</taxon>
        <taxon>Rhabditomorpha</taxon>
        <taxon>Rhabditoidea</taxon>
        <taxon>Rhabditidae</taxon>
        <taxon>Peloderinae</taxon>
        <taxon>Caenorhabditis</taxon>
    </lineage>
</organism>
<keyword evidence="1" id="KW-1133">Transmembrane helix</keyword>
<dbReference type="GeneID" id="9804461"/>
<reference evidence="2" key="1">
    <citation type="submission" date="2007-07" db="EMBL/GenBank/DDBJ databases">
        <title>PCAP assembly of the Caenorhabditis remanei genome.</title>
        <authorList>
            <consortium name="The Caenorhabditis remanei Sequencing Consortium"/>
            <person name="Wilson R.K."/>
        </authorList>
    </citation>
    <scope>NUCLEOTIDE SEQUENCE [LARGE SCALE GENOMIC DNA]</scope>
    <source>
        <strain evidence="2">PB4641</strain>
    </source>
</reference>
<proteinExistence type="predicted"/>
<dbReference type="AlphaFoldDB" id="E3NAQ1"/>
<dbReference type="HOGENOM" id="CLU_1403628_0_0_1"/>
<feature type="transmembrane region" description="Helical" evidence="1">
    <location>
        <begin position="72"/>
        <end position="91"/>
    </location>
</feature>
<keyword evidence="1" id="KW-0472">Membrane</keyword>
<dbReference type="EMBL" id="DS268578">
    <property type="protein sequence ID" value="EFO91276.1"/>
    <property type="molecule type" value="Genomic_DNA"/>
</dbReference>
<dbReference type="CTD" id="9804461"/>
<keyword evidence="1" id="KW-0812">Transmembrane</keyword>
<dbReference type="eggNOG" id="ENOG502TK8X">
    <property type="taxonomic scope" value="Eukaryota"/>
</dbReference>
<name>E3NAQ1_CAERE</name>